<protein>
    <submittedName>
        <fullName evidence="4">Glycosyl hydrolase family 79 C-terminal beta domain</fullName>
    </submittedName>
</protein>
<evidence type="ECO:0000256" key="1">
    <source>
        <dbReference type="SAM" id="Phobius"/>
    </source>
</evidence>
<dbReference type="AlphaFoldDB" id="A0A9P3URM5"/>
<feature type="chain" id="PRO_5040517016" evidence="2">
    <location>
        <begin position="18"/>
        <end position="657"/>
    </location>
</feature>
<comment type="caution">
    <text evidence="4">The sequence shown here is derived from an EMBL/GenBank/DDBJ whole genome shotgun (WGS) entry which is preliminary data.</text>
</comment>
<evidence type="ECO:0000313" key="4">
    <source>
        <dbReference type="EMBL" id="GLB45264.1"/>
    </source>
</evidence>
<reference evidence="4" key="1">
    <citation type="submission" date="2022-07" db="EMBL/GenBank/DDBJ databases">
        <title>The genome of Lyophyllum shimeji provides insight into the initial evolution of ectomycorrhizal fungal genome.</title>
        <authorList>
            <person name="Kobayashi Y."/>
            <person name="Shibata T."/>
            <person name="Hirakawa H."/>
            <person name="Shigenobu S."/>
            <person name="Nishiyama T."/>
            <person name="Yamada A."/>
            <person name="Hasebe M."/>
            <person name="Kawaguchi M."/>
        </authorList>
    </citation>
    <scope>NUCLEOTIDE SEQUENCE</scope>
    <source>
        <strain evidence="4">AT787</strain>
    </source>
</reference>
<name>A0A9P3URM5_LYOSH</name>
<proteinExistence type="predicted"/>
<evidence type="ECO:0000256" key="2">
    <source>
        <dbReference type="SAM" id="SignalP"/>
    </source>
</evidence>
<dbReference type="PANTHER" id="PTHR36183:SF2">
    <property type="entry name" value="BETA-GLUCURONIDASE C-TERMINAL DOMAIN-CONTAINING PROTEIN"/>
    <property type="match status" value="1"/>
</dbReference>
<evidence type="ECO:0000259" key="3">
    <source>
        <dbReference type="Pfam" id="PF16862"/>
    </source>
</evidence>
<dbReference type="OrthoDB" id="2796951at2759"/>
<keyword evidence="1" id="KW-0472">Membrane</keyword>
<feature type="transmembrane region" description="Helical" evidence="1">
    <location>
        <begin position="633"/>
        <end position="656"/>
    </location>
</feature>
<keyword evidence="4" id="KW-0378">Hydrolase</keyword>
<dbReference type="Gene3D" id="3.20.20.80">
    <property type="entry name" value="Glycosidases"/>
    <property type="match status" value="1"/>
</dbReference>
<evidence type="ECO:0000313" key="5">
    <source>
        <dbReference type="Proteomes" id="UP001063166"/>
    </source>
</evidence>
<dbReference type="InterPro" id="IPR052974">
    <property type="entry name" value="GH79_Enzymes"/>
</dbReference>
<organism evidence="4 5">
    <name type="scientific">Lyophyllum shimeji</name>
    <name type="common">Hon-shimeji</name>
    <name type="synonym">Tricholoma shimeji</name>
    <dbReference type="NCBI Taxonomy" id="47721"/>
    <lineage>
        <taxon>Eukaryota</taxon>
        <taxon>Fungi</taxon>
        <taxon>Dikarya</taxon>
        <taxon>Basidiomycota</taxon>
        <taxon>Agaricomycotina</taxon>
        <taxon>Agaricomycetes</taxon>
        <taxon>Agaricomycetidae</taxon>
        <taxon>Agaricales</taxon>
        <taxon>Tricholomatineae</taxon>
        <taxon>Lyophyllaceae</taxon>
        <taxon>Lyophyllum</taxon>
    </lineage>
</organism>
<dbReference type="SUPFAM" id="SSF51445">
    <property type="entry name" value="(Trans)glycosidases"/>
    <property type="match status" value="1"/>
</dbReference>
<gene>
    <name evidence="4" type="ORF">LshimejAT787_2100240</name>
</gene>
<feature type="signal peptide" evidence="2">
    <location>
        <begin position="1"/>
        <end position="17"/>
    </location>
</feature>
<keyword evidence="1" id="KW-1133">Transmembrane helix</keyword>
<keyword evidence="1" id="KW-0812">Transmembrane</keyword>
<keyword evidence="2" id="KW-0732">Signal</keyword>
<accession>A0A9P3URM5</accession>
<dbReference type="EMBL" id="BRPK01000021">
    <property type="protein sequence ID" value="GLB45264.1"/>
    <property type="molecule type" value="Genomic_DNA"/>
</dbReference>
<keyword evidence="5" id="KW-1185">Reference proteome</keyword>
<sequence>MLLSSLLCLAFLSTARAVTVYGQTPFGLTSALRTLTATSEGAVPTATEKPLAAYDETILKPPPLPQDQSLTFTLNLAATNASVPNLSIMQHGSFFGFSIEMSVLTQIMGKNASHIQVPFLNLMGQIQQRAGGVHIRMGGNTQDFAYWVENIPNGHATSKEKSDPKNPTLTPAVLYSDELFYLAANISSLVNVRWYLGIPFNDTNWRLTIAEKGQAILGDHLIGLQAGNEPDYYLGHGHRTEPYGPNEYSNEFAALIKAVEDNPRIPIKNMLIGPSLATGPWTPEMLFDTGYLDRFKDSLCMVTMEHYPSNNCFVQFNVGSYVDPQETFPSFLNHNAALNLVQPYRHSSDLARGIGKPFVMFETNSATCGGLPGISDSFGAGLWALDYGLTMAAANFSGALLHVGGQNVYYNPFTAPPTNQSSFHQWTVGAVYYSVIIVAEIFGKSNVSQVVDTSNNGIYAPSYAIYDNGQLSKVALFNFMDDPSGAHDITGTITVDGGQVPQQVWVKYFLASSVSVKTNLTWAGQTYGNKFQVDGRPKGELNITTIPCDTAQNQCRVPLKAPSFALVFLTDPTVPAAAEPTATLTFATTAVTKLVNTATVDPSVLATSNGHSGKERAALGSTSPGSISAARRVVPGVGVVLVSMVLGAGVVLAAVAR</sequence>
<feature type="domain" description="Beta-glucuronidase C-terminal" evidence="3">
    <location>
        <begin position="463"/>
        <end position="566"/>
    </location>
</feature>
<dbReference type="Proteomes" id="UP001063166">
    <property type="component" value="Unassembled WGS sequence"/>
</dbReference>
<dbReference type="InterPro" id="IPR017853">
    <property type="entry name" value="GH"/>
</dbReference>
<dbReference type="Pfam" id="PF16862">
    <property type="entry name" value="Glyco_hydro_79C"/>
    <property type="match status" value="1"/>
</dbReference>
<dbReference type="InterPro" id="IPR031728">
    <property type="entry name" value="GlcAase_C"/>
</dbReference>
<dbReference type="PANTHER" id="PTHR36183">
    <property type="entry name" value="BETA-GLUCURONIDASE"/>
    <property type="match status" value="1"/>
</dbReference>
<dbReference type="GO" id="GO:0016787">
    <property type="term" value="F:hydrolase activity"/>
    <property type="evidence" value="ECO:0007669"/>
    <property type="project" value="UniProtKB-KW"/>
</dbReference>